<evidence type="ECO:0000313" key="3">
    <source>
        <dbReference type="EMBL" id="KAK6492576.1"/>
    </source>
</evidence>
<dbReference type="Proteomes" id="UP001369086">
    <property type="component" value="Unassembled WGS sequence"/>
</dbReference>
<evidence type="ECO:0000313" key="4">
    <source>
        <dbReference type="Proteomes" id="UP001369086"/>
    </source>
</evidence>
<feature type="transmembrane region" description="Helical" evidence="2">
    <location>
        <begin position="305"/>
        <end position="325"/>
    </location>
</feature>
<keyword evidence="2" id="KW-1133">Transmembrane helix</keyword>
<reference evidence="3 4" key="1">
    <citation type="submission" date="2021-05" db="EMBL/GenBank/DDBJ databases">
        <authorList>
            <person name="Zahm M."/>
            <person name="Klopp C."/>
            <person name="Cabau C."/>
            <person name="Kuhl H."/>
            <person name="Suciu R."/>
            <person name="Ciorpac M."/>
            <person name="Holostenco D."/>
            <person name="Gessner J."/>
            <person name="Wuertz S."/>
            <person name="Hohne C."/>
            <person name="Stock M."/>
            <person name="Gislard M."/>
            <person name="Lluch J."/>
            <person name="Milhes M."/>
            <person name="Lampietro C."/>
            <person name="Lopez Roques C."/>
            <person name="Donnadieu C."/>
            <person name="Du K."/>
            <person name="Schartl M."/>
            <person name="Guiguen Y."/>
        </authorList>
    </citation>
    <scope>NUCLEOTIDE SEQUENCE [LARGE SCALE GENOMIC DNA]</scope>
    <source>
        <strain evidence="3">Hh-F2</strain>
        <tissue evidence="3">Blood</tissue>
    </source>
</reference>
<feature type="transmembrane region" description="Helical" evidence="2">
    <location>
        <begin position="270"/>
        <end position="289"/>
    </location>
</feature>
<feature type="region of interest" description="Disordered" evidence="1">
    <location>
        <begin position="51"/>
        <end position="75"/>
    </location>
</feature>
<evidence type="ECO:0000256" key="1">
    <source>
        <dbReference type="SAM" id="MobiDB-lite"/>
    </source>
</evidence>
<dbReference type="EMBL" id="JAHFZB010000002">
    <property type="protein sequence ID" value="KAK6492576.1"/>
    <property type="molecule type" value="Genomic_DNA"/>
</dbReference>
<gene>
    <name evidence="3" type="ORF">HHUSO_G1943</name>
</gene>
<comment type="caution">
    <text evidence="3">The sequence shown here is derived from an EMBL/GenBank/DDBJ whole genome shotgun (WGS) entry which is preliminary data.</text>
</comment>
<keyword evidence="2" id="KW-0812">Transmembrane</keyword>
<accession>A0ABR1A661</accession>
<organism evidence="3 4">
    <name type="scientific">Huso huso</name>
    <name type="common">Beluga</name>
    <name type="synonym">Acipenser huso</name>
    <dbReference type="NCBI Taxonomy" id="61971"/>
    <lineage>
        <taxon>Eukaryota</taxon>
        <taxon>Metazoa</taxon>
        <taxon>Chordata</taxon>
        <taxon>Craniata</taxon>
        <taxon>Vertebrata</taxon>
        <taxon>Euteleostomi</taxon>
        <taxon>Actinopterygii</taxon>
        <taxon>Chondrostei</taxon>
        <taxon>Acipenseriformes</taxon>
        <taxon>Acipenseridae</taxon>
        <taxon>Huso</taxon>
    </lineage>
</organism>
<proteinExistence type="predicted"/>
<keyword evidence="4" id="KW-1185">Reference proteome</keyword>
<feature type="transmembrane region" description="Helical" evidence="2">
    <location>
        <begin position="184"/>
        <end position="205"/>
    </location>
</feature>
<keyword evidence="2" id="KW-0472">Membrane</keyword>
<sequence>MQSAVKSKSLQSGFSCRARCDNFRVQAGRKRLSSSVAGTHMHNVMALPLRPSNSEEQYGTPLHEAGGNSRTRKKFPHFSRDDLKENMETPVKKIILTPRPVTPMISQTQANLLSNLEYSKLSGKSVSPNLAMLRMTSGSSLQEKQRLLQEKHQKAKETLDKLAVGGGVSLWPEMNNMRLTADEGLVLFVSCVLMTFTVFIIFKYLHGPLLLSLHHYTDKVRAFSGNHPILSRSESSVNESVMRWHKDYWKLLDDIQRQFETHLHTAHATYILYLILYVVAVGTLLYYLADNMIQKSRLTPRRIKIWVLLLIATASWTVLMLQLLVYSQNLEHTIEATVHRLLEELAYLATLDFHLQTYHNVATYWRFRCLPPTTRGTLCIFGIVQVRDVFFYLQYYSVPVLTALCTPVLRLMLALKEMYIVPEKIQASLKR</sequence>
<evidence type="ECO:0000256" key="2">
    <source>
        <dbReference type="SAM" id="Phobius"/>
    </source>
</evidence>
<name>A0ABR1A661_HUSHU</name>
<protein>
    <submittedName>
        <fullName evidence="3">Uncharacterized protein</fullName>
    </submittedName>
</protein>
<feature type="transmembrane region" description="Helical" evidence="2">
    <location>
        <begin position="395"/>
        <end position="415"/>
    </location>
</feature>